<keyword evidence="2" id="KW-1185">Reference proteome</keyword>
<dbReference type="EMBL" id="BMVP01000008">
    <property type="protein sequence ID" value="GHB67906.1"/>
    <property type="molecule type" value="Genomic_DNA"/>
</dbReference>
<comment type="caution">
    <text evidence="1">The sequence shown here is derived from an EMBL/GenBank/DDBJ whole genome shotgun (WGS) entry which is preliminary data.</text>
</comment>
<reference evidence="2" key="1">
    <citation type="journal article" date="2019" name="Int. J. Syst. Evol. Microbiol.">
        <title>The Global Catalogue of Microorganisms (GCM) 10K type strain sequencing project: providing services to taxonomists for standard genome sequencing and annotation.</title>
        <authorList>
            <consortium name="The Broad Institute Genomics Platform"/>
            <consortium name="The Broad Institute Genome Sequencing Center for Infectious Disease"/>
            <person name="Wu L."/>
            <person name="Ma J."/>
        </authorList>
    </citation>
    <scope>NUCLEOTIDE SEQUENCE [LARGE SCALE GENOMIC DNA]</scope>
    <source>
        <strain evidence="2">JCM 4738</strain>
    </source>
</reference>
<evidence type="ECO:0000313" key="2">
    <source>
        <dbReference type="Proteomes" id="UP000642673"/>
    </source>
</evidence>
<accession>A0ABQ3F2U9</accession>
<organism evidence="1 2">
    <name type="scientific">Streptomyces cirratus</name>
    <dbReference type="NCBI Taxonomy" id="68187"/>
    <lineage>
        <taxon>Bacteria</taxon>
        <taxon>Bacillati</taxon>
        <taxon>Actinomycetota</taxon>
        <taxon>Actinomycetes</taxon>
        <taxon>Kitasatosporales</taxon>
        <taxon>Streptomycetaceae</taxon>
        <taxon>Streptomyces</taxon>
    </lineage>
</organism>
<name>A0ABQ3F2U9_9ACTN</name>
<evidence type="ECO:0000313" key="1">
    <source>
        <dbReference type="EMBL" id="GHB67906.1"/>
    </source>
</evidence>
<gene>
    <name evidence="1" type="ORF">GCM10010347_42530</name>
</gene>
<dbReference type="RefSeq" id="WP_190185807.1">
    <property type="nucleotide sequence ID" value="NZ_BMVP01000008.1"/>
</dbReference>
<protein>
    <submittedName>
        <fullName evidence="1">Uncharacterized protein</fullName>
    </submittedName>
</protein>
<proteinExistence type="predicted"/>
<sequence>MTNSSCGGAVLAHALVLPELVEEQQGAVGAAVLDALTGAGGLYARVFRLWRWAVPEPRFIPRSDAGTALHIAGRHPQSR</sequence>
<dbReference type="Proteomes" id="UP000642673">
    <property type="component" value="Unassembled WGS sequence"/>
</dbReference>